<comment type="subcellular location">
    <subcellularLocation>
        <location evidence="1">Membrane</location>
        <topology evidence="1">Multi-pass membrane protein</topology>
    </subcellularLocation>
</comment>
<gene>
    <name evidence="6" type="ORF">VFPPC_07978</name>
</gene>
<evidence type="ECO:0000256" key="1">
    <source>
        <dbReference type="ARBA" id="ARBA00004141"/>
    </source>
</evidence>
<evidence type="ECO:0000256" key="2">
    <source>
        <dbReference type="ARBA" id="ARBA00022692"/>
    </source>
</evidence>
<evidence type="ECO:0000256" key="3">
    <source>
        <dbReference type="ARBA" id="ARBA00022989"/>
    </source>
</evidence>
<evidence type="ECO:0000313" key="7">
    <source>
        <dbReference type="Proteomes" id="UP000078397"/>
    </source>
</evidence>
<dbReference type="STRING" id="1380566.A0A179FLB0"/>
<dbReference type="RefSeq" id="XP_018143512.1">
    <property type="nucleotide sequence ID" value="XM_018286757.1"/>
</dbReference>
<keyword evidence="7" id="KW-1185">Reference proteome</keyword>
<dbReference type="GO" id="GO:0000324">
    <property type="term" value="C:fungal-type vacuole"/>
    <property type="evidence" value="ECO:0007669"/>
    <property type="project" value="TreeGrafter"/>
</dbReference>
<comment type="caution">
    <text evidence="6">The sequence shown here is derived from an EMBL/GenBank/DDBJ whole genome shotgun (WGS) entry which is preliminary data.</text>
</comment>
<evidence type="ECO:0000256" key="5">
    <source>
        <dbReference type="SAM" id="Phobius"/>
    </source>
</evidence>
<keyword evidence="3 5" id="KW-1133">Transmembrane helix</keyword>
<proteinExistence type="predicted"/>
<reference evidence="6 7" key="1">
    <citation type="journal article" date="2016" name="PLoS Pathog.">
        <title>Biosynthesis of antibiotic leucinostatins in bio-control fungus Purpureocillium lilacinum and their inhibition on phytophthora revealed by genome mining.</title>
        <authorList>
            <person name="Wang G."/>
            <person name="Liu Z."/>
            <person name="Lin R."/>
            <person name="Li E."/>
            <person name="Mao Z."/>
            <person name="Ling J."/>
            <person name="Yang Y."/>
            <person name="Yin W.B."/>
            <person name="Xie B."/>
        </authorList>
    </citation>
    <scope>NUCLEOTIDE SEQUENCE [LARGE SCALE GENOMIC DNA]</scope>
    <source>
        <strain evidence="6">170</strain>
    </source>
</reference>
<sequence>MIQRHDPQARIKYIGPRLFATLFILGDFACLCFIGCGGSLAAIYADSPVGINLMIAGLATQVLFTDKLGASVTAACLFIRSCWRVAELSEGFNGPLASKEGIFIALDSLPMVAMSVLLTLLHPQYWFGHGSQPNKLVDEYNLVGNMRSV</sequence>
<dbReference type="PANTHER" id="PTHR31465:SF9">
    <property type="entry name" value="SPHINGOID LONG-CHAIN BASE TRANSPORTER RSB1"/>
    <property type="match status" value="1"/>
</dbReference>
<feature type="transmembrane region" description="Helical" evidence="5">
    <location>
        <begin position="21"/>
        <end position="45"/>
    </location>
</feature>
<dbReference type="GO" id="GO:0005886">
    <property type="term" value="C:plasma membrane"/>
    <property type="evidence" value="ECO:0007669"/>
    <property type="project" value="TreeGrafter"/>
</dbReference>
<keyword evidence="4 5" id="KW-0472">Membrane</keyword>
<protein>
    <submittedName>
        <fullName evidence="6">RTA1 domain-containing protein</fullName>
    </submittedName>
</protein>
<dbReference type="EMBL" id="LSBJ02000004">
    <property type="protein sequence ID" value="OAQ66425.1"/>
    <property type="molecule type" value="Genomic_DNA"/>
</dbReference>
<dbReference type="AlphaFoldDB" id="A0A179FLB0"/>
<name>A0A179FLB0_METCM</name>
<dbReference type="KEGG" id="pchm:VFPPC_07978"/>
<dbReference type="GeneID" id="28850751"/>
<dbReference type="Proteomes" id="UP000078397">
    <property type="component" value="Unassembled WGS sequence"/>
</dbReference>
<dbReference type="OrthoDB" id="4521223at2759"/>
<accession>A0A179FLB0</accession>
<dbReference type="InterPro" id="IPR007568">
    <property type="entry name" value="RTA1"/>
</dbReference>
<organism evidence="6 7">
    <name type="scientific">Pochonia chlamydosporia 170</name>
    <dbReference type="NCBI Taxonomy" id="1380566"/>
    <lineage>
        <taxon>Eukaryota</taxon>
        <taxon>Fungi</taxon>
        <taxon>Dikarya</taxon>
        <taxon>Ascomycota</taxon>
        <taxon>Pezizomycotina</taxon>
        <taxon>Sordariomycetes</taxon>
        <taxon>Hypocreomycetidae</taxon>
        <taxon>Hypocreales</taxon>
        <taxon>Clavicipitaceae</taxon>
        <taxon>Pochonia</taxon>
    </lineage>
</organism>
<dbReference type="PANTHER" id="PTHR31465">
    <property type="entry name" value="PROTEIN RTA1-RELATED"/>
    <property type="match status" value="1"/>
</dbReference>
<evidence type="ECO:0000313" key="6">
    <source>
        <dbReference type="EMBL" id="OAQ66425.1"/>
    </source>
</evidence>
<evidence type="ECO:0000256" key="4">
    <source>
        <dbReference type="ARBA" id="ARBA00023136"/>
    </source>
</evidence>
<keyword evidence="2 5" id="KW-0812">Transmembrane</keyword>
<dbReference type="Pfam" id="PF04479">
    <property type="entry name" value="RTA1"/>
    <property type="match status" value="2"/>
</dbReference>